<dbReference type="Gene3D" id="3.60.110.10">
    <property type="entry name" value="Carbon-nitrogen hydrolase"/>
    <property type="match status" value="1"/>
</dbReference>
<feature type="transmembrane region" description="Helical" evidence="9">
    <location>
        <begin position="159"/>
        <end position="183"/>
    </location>
</feature>
<dbReference type="Pfam" id="PF20154">
    <property type="entry name" value="LNT_N"/>
    <property type="match status" value="1"/>
</dbReference>
<dbReference type="RefSeq" id="WP_147713134.1">
    <property type="nucleotide sequence ID" value="NZ_VKAD01000001.1"/>
</dbReference>
<evidence type="ECO:0000256" key="6">
    <source>
        <dbReference type="ARBA" id="ARBA00022989"/>
    </source>
</evidence>
<evidence type="ECO:0000256" key="5">
    <source>
        <dbReference type="ARBA" id="ARBA00022692"/>
    </source>
</evidence>
<keyword evidence="4 9" id="KW-0808">Transferase</keyword>
<evidence type="ECO:0000256" key="8">
    <source>
        <dbReference type="ARBA" id="ARBA00023315"/>
    </source>
</evidence>
<dbReference type="CDD" id="cd07571">
    <property type="entry name" value="ALP_N-acyl_transferase"/>
    <property type="match status" value="1"/>
</dbReference>
<keyword evidence="7 9" id="KW-0472">Membrane</keyword>
<dbReference type="EMBL" id="VKAD01000001">
    <property type="protein sequence ID" value="TXR53735.1"/>
    <property type="molecule type" value="Genomic_DNA"/>
</dbReference>
<keyword evidence="12" id="KW-1185">Reference proteome</keyword>
<dbReference type="NCBIfam" id="TIGR00546">
    <property type="entry name" value="lnt"/>
    <property type="match status" value="1"/>
</dbReference>
<dbReference type="OrthoDB" id="9804277at2"/>
<dbReference type="GO" id="GO:0005886">
    <property type="term" value="C:plasma membrane"/>
    <property type="evidence" value="ECO:0007669"/>
    <property type="project" value="UniProtKB-SubCell"/>
</dbReference>
<feature type="transmembrane region" description="Helical" evidence="9">
    <location>
        <begin position="83"/>
        <end position="106"/>
    </location>
</feature>
<keyword evidence="8 9" id="KW-0012">Acyltransferase</keyword>
<comment type="subcellular location">
    <subcellularLocation>
        <location evidence="1 9">Cell membrane</location>
        <topology evidence="1 9">Multi-pass membrane protein</topology>
    </subcellularLocation>
</comment>
<feature type="transmembrane region" description="Helical" evidence="9">
    <location>
        <begin position="112"/>
        <end position="127"/>
    </location>
</feature>
<dbReference type="SUPFAM" id="SSF56317">
    <property type="entry name" value="Carbon-nitrogen hydrolase"/>
    <property type="match status" value="1"/>
</dbReference>
<gene>
    <name evidence="9 11" type="primary">lnt</name>
    <name evidence="11" type="ORF">FME95_04020</name>
</gene>
<comment type="pathway">
    <text evidence="9">Protein modification; lipoprotein biosynthesis (N-acyl transfer).</text>
</comment>
<evidence type="ECO:0000256" key="3">
    <source>
        <dbReference type="ARBA" id="ARBA00022475"/>
    </source>
</evidence>
<comment type="catalytic activity">
    <reaction evidence="9">
        <text>N-terminal S-1,2-diacyl-sn-glyceryl-L-cysteinyl-[lipoprotein] + a glycerophospholipid = N-acyl-S-1,2-diacyl-sn-glyceryl-L-cysteinyl-[lipoprotein] + a 2-acyl-sn-glycero-3-phospholipid + H(+)</text>
        <dbReference type="Rhea" id="RHEA:48228"/>
        <dbReference type="Rhea" id="RHEA-COMP:14681"/>
        <dbReference type="Rhea" id="RHEA-COMP:14684"/>
        <dbReference type="ChEBI" id="CHEBI:15378"/>
        <dbReference type="ChEBI" id="CHEBI:136912"/>
        <dbReference type="ChEBI" id="CHEBI:140656"/>
        <dbReference type="ChEBI" id="CHEBI:140657"/>
        <dbReference type="ChEBI" id="CHEBI:140660"/>
        <dbReference type="EC" id="2.3.1.269"/>
    </reaction>
</comment>
<proteinExistence type="inferred from homology"/>
<dbReference type="Pfam" id="PF00795">
    <property type="entry name" value="CN_hydrolase"/>
    <property type="match status" value="1"/>
</dbReference>
<dbReference type="PROSITE" id="PS50263">
    <property type="entry name" value="CN_HYDROLASE"/>
    <property type="match status" value="1"/>
</dbReference>
<dbReference type="PANTHER" id="PTHR38686">
    <property type="entry name" value="APOLIPOPROTEIN N-ACYLTRANSFERASE"/>
    <property type="match status" value="1"/>
</dbReference>
<evidence type="ECO:0000256" key="2">
    <source>
        <dbReference type="ARBA" id="ARBA00010065"/>
    </source>
</evidence>
<dbReference type="GO" id="GO:0016410">
    <property type="term" value="F:N-acyltransferase activity"/>
    <property type="evidence" value="ECO:0007669"/>
    <property type="project" value="UniProtKB-UniRule"/>
</dbReference>
<dbReference type="InterPro" id="IPR003010">
    <property type="entry name" value="C-N_Hydrolase"/>
</dbReference>
<reference evidence="11 12" key="1">
    <citation type="submission" date="2019-07" db="EMBL/GenBank/DDBJ databases">
        <title>Reinekea sp. strain SSH23 genome sequencing and assembly.</title>
        <authorList>
            <person name="Kim I."/>
        </authorList>
    </citation>
    <scope>NUCLEOTIDE SEQUENCE [LARGE SCALE GENOMIC DNA]</scope>
    <source>
        <strain evidence="11 12">SSH23</strain>
    </source>
</reference>
<name>A0A5C8Z6K7_9GAMM</name>
<evidence type="ECO:0000256" key="1">
    <source>
        <dbReference type="ARBA" id="ARBA00004651"/>
    </source>
</evidence>
<comment type="function">
    <text evidence="9">Catalyzes the phospholipid dependent N-acylation of the N-terminal cysteine of apolipoprotein, the last step in lipoprotein maturation.</text>
</comment>
<evidence type="ECO:0000313" key="11">
    <source>
        <dbReference type="EMBL" id="TXR53735.1"/>
    </source>
</evidence>
<evidence type="ECO:0000256" key="4">
    <source>
        <dbReference type="ARBA" id="ARBA00022679"/>
    </source>
</evidence>
<comment type="similarity">
    <text evidence="2 9">Belongs to the CN hydrolase family. Apolipoprotein N-acyltransferase subfamily.</text>
</comment>
<dbReference type="InterPro" id="IPR036526">
    <property type="entry name" value="C-N_Hydrolase_sf"/>
</dbReference>
<protein>
    <recommendedName>
        <fullName evidence="9">Apolipoprotein N-acyltransferase</fullName>
        <shortName evidence="9">ALP N-acyltransferase</shortName>
        <ecNumber evidence="9">2.3.1.269</ecNumber>
    </recommendedName>
</protein>
<comment type="caution">
    <text evidence="11">The sequence shown here is derived from an EMBL/GenBank/DDBJ whole genome shotgun (WGS) entry which is preliminary data.</text>
</comment>
<accession>A0A5C8Z6K7</accession>
<dbReference type="UniPathway" id="UPA00666"/>
<dbReference type="HAMAP" id="MF_01148">
    <property type="entry name" value="Lnt"/>
    <property type="match status" value="1"/>
</dbReference>
<feature type="transmembrane region" description="Helical" evidence="9">
    <location>
        <begin position="51"/>
        <end position="71"/>
    </location>
</feature>
<keyword evidence="6 9" id="KW-1133">Transmembrane helix</keyword>
<feature type="transmembrane region" description="Helical" evidence="9">
    <location>
        <begin position="195"/>
        <end position="217"/>
    </location>
</feature>
<dbReference type="InterPro" id="IPR004563">
    <property type="entry name" value="Apolipo_AcylTrfase"/>
</dbReference>
<organism evidence="11 12">
    <name type="scientific">Reinekea thalattae</name>
    <dbReference type="NCBI Taxonomy" id="2593301"/>
    <lineage>
        <taxon>Bacteria</taxon>
        <taxon>Pseudomonadati</taxon>
        <taxon>Pseudomonadota</taxon>
        <taxon>Gammaproteobacteria</taxon>
        <taxon>Oceanospirillales</taxon>
        <taxon>Saccharospirillaceae</taxon>
        <taxon>Reinekea</taxon>
    </lineage>
</organism>
<evidence type="ECO:0000259" key="10">
    <source>
        <dbReference type="PROSITE" id="PS50263"/>
    </source>
</evidence>
<keyword evidence="3 9" id="KW-1003">Cell membrane</keyword>
<dbReference type="GO" id="GO:0042158">
    <property type="term" value="P:lipoprotein biosynthetic process"/>
    <property type="evidence" value="ECO:0007669"/>
    <property type="project" value="UniProtKB-UniRule"/>
</dbReference>
<dbReference type="PANTHER" id="PTHR38686:SF1">
    <property type="entry name" value="APOLIPOPROTEIN N-ACYLTRANSFERASE"/>
    <property type="match status" value="1"/>
</dbReference>
<dbReference type="InterPro" id="IPR045378">
    <property type="entry name" value="LNT_N"/>
</dbReference>
<feature type="domain" description="CN hydrolase" evidence="10">
    <location>
        <begin position="229"/>
        <end position="468"/>
    </location>
</feature>
<evidence type="ECO:0000256" key="9">
    <source>
        <dbReference type="HAMAP-Rule" id="MF_01148"/>
    </source>
</evidence>
<dbReference type="EC" id="2.3.1.269" evidence="9"/>
<keyword evidence="11" id="KW-0449">Lipoprotein</keyword>
<dbReference type="AlphaFoldDB" id="A0A5C8Z6K7"/>
<keyword evidence="5 9" id="KW-0812">Transmembrane</keyword>
<evidence type="ECO:0000313" key="12">
    <source>
        <dbReference type="Proteomes" id="UP000321764"/>
    </source>
</evidence>
<dbReference type="Proteomes" id="UP000321764">
    <property type="component" value="Unassembled WGS sequence"/>
</dbReference>
<feature type="transmembrane region" description="Helical" evidence="9">
    <location>
        <begin position="478"/>
        <end position="496"/>
    </location>
</feature>
<sequence length="518" mass="58045">MTLKKSLPFAALLFGLLPPLALAPFNYWPLMVVGIAGAIWLSYSARSTKQALWLGWLFGVSFFGVGVSWVYGSMQTVDTPVLLAILLTLIFCCSLALFFAFQFWFFNRFLKNLPWALSLIAPLWWLINEWLREWVLTGLPWLYAGYAALPLAMSQLAAVIGVYGLGLVFAFCASWLVLAVRRFRSGDNPIASKPLIAALLLFVITNLLGALLPATLWTKDDQVLKVAAIQSNIDQKTKWSNSQQADTLKFYAEALTHTERVDLMLWPEAAMTRLEQDIFSFITSIDSYAELQDTALLLGIVSTDGEHYFNSLKAYGRADGEYLKQHLVPFGEYVPLERYLRGLIQFFDLPMSTMQPALTTQTPILAESRNGPYFIAPVICYEAAYPNLVRKLAKDANIISVVSNDAWFGDSIGPHQHLQITQMRAIENARPMVRATQNGISAIIDANGNILSRSAQFVEATLTGEITLQQGKTPFQHYSTHSLPILAMMILVLIYFRHSTPVQRLAALSLQLVQRFKR</sequence>
<evidence type="ECO:0000256" key="7">
    <source>
        <dbReference type="ARBA" id="ARBA00023136"/>
    </source>
</evidence>